<dbReference type="Proteomes" id="UP001652582">
    <property type="component" value="Chromosome 16"/>
</dbReference>
<dbReference type="InterPro" id="IPR012934">
    <property type="entry name" value="Znf_AD"/>
</dbReference>
<name>A0ABM3LSQ3_BICAN</name>
<feature type="domain" description="C2H2-type" evidence="7">
    <location>
        <begin position="222"/>
        <end position="249"/>
    </location>
</feature>
<evidence type="ECO:0000256" key="6">
    <source>
        <dbReference type="PROSITE-ProRule" id="PRU01263"/>
    </source>
</evidence>
<feature type="binding site" evidence="6">
    <location>
        <position position="57"/>
    </location>
    <ligand>
        <name>Zn(2+)</name>
        <dbReference type="ChEBI" id="CHEBI:29105"/>
    </ligand>
</feature>
<dbReference type="Pfam" id="PF00096">
    <property type="entry name" value="zf-C2H2"/>
    <property type="match status" value="2"/>
</dbReference>
<dbReference type="PANTHER" id="PTHR19818:SF163">
    <property type="entry name" value="C2H2-TYPE DOMAIN-CONTAINING PROTEIN"/>
    <property type="match status" value="1"/>
</dbReference>
<dbReference type="InterPro" id="IPR036236">
    <property type="entry name" value="Znf_C2H2_sf"/>
</dbReference>
<evidence type="ECO:0000256" key="3">
    <source>
        <dbReference type="ARBA" id="ARBA00022771"/>
    </source>
</evidence>
<dbReference type="SMART" id="SM00868">
    <property type="entry name" value="zf-AD"/>
    <property type="match status" value="1"/>
</dbReference>
<dbReference type="PROSITE" id="PS51915">
    <property type="entry name" value="ZAD"/>
    <property type="match status" value="1"/>
</dbReference>
<feature type="binding site" evidence="6">
    <location>
        <position position="12"/>
    </location>
    <ligand>
        <name>Zn(2+)</name>
        <dbReference type="ChEBI" id="CHEBI:29105"/>
    </ligand>
</feature>
<dbReference type="GeneID" id="112054472"/>
<organism evidence="9 10">
    <name type="scientific">Bicyclus anynana</name>
    <name type="common">Squinting bush brown butterfly</name>
    <dbReference type="NCBI Taxonomy" id="110368"/>
    <lineage>
        <taxon>Eukaryota</taxon>
        <taxon>Metazoa</taxon>
        <taxon>Ecdysozoa</taxon>
        <taxon>Arthropoda</taxon>
        <taxon>Hexapoda</taxon>
        <taxon>Insecta</taxon>
        <taxon>Pterygota</taxon>
        <taxon>Neoptera</taxon>
        <taxon>Endopterygota</taxon>
        <taxon>Lepidoptera</taxon>
        <taxon>Glossata</taxon>
        <taxon>Ditrysia</taxon>
        <taxon>Papilionoidea</taxon>
        <taxon>Nymphalidae</taxon>
        <taxon>Satyrinae</taxon>
        <taxon>Satyrini</taxon>
        <taxon>Mycalesina</taxon>
        <taxon>Bicyclus</taxon>
    </lineage>
</organism>
<sequence>MEKVTLDITSVCRICFELKTDTRSLFTKENESSIHEKLVNHTNLDLHIDDGGPVTICEQCYEEFNVFVVFLDKCKRSNALFQQFKQNVKDSCDFDSSANYSIHADELNTKNTSKCNKDNLTPSVDTVPLKSAQSTSATHKCQLCCKVFTRKFNYKLHLKRHSGEREWQCARCGAATLTRVLALRHCSPGARRLCPAAGCGSSFTSATNLNIHIRRHNGERPYSCAECGKSFGSKNILSDHIRVHTGVKPYLCATCGRRFATNKLAAHARTHAPRAHACAACPRRFADARAARLHARTHAPPARPHACAACPARYCHKQSLNKHLRKRHGLVRTLTWYTAARVTIKSLPSFTVCRSPITLFGLAPSAQSRCQSQTHDKELRSKKHVYCRPNDLSRSSFKNYLLIILHDNVWVVTHTSSCNAQKRIVLKFSGNAIYW</sequence>
<dbReference type="Gene3D" id="3.30.160.60">
    <property type="entry name" value="Classic Zinc Finger"/>
    <property type="match status" value="5"/>
</dbReference>
<evidence type="ECO:0000259" key="8">
    <source>
        <dbReference type="PROSITE" id="PS51915"/>
    </source>
</evidence>
<evidence type="ECO:0000259" key="7">
    <source>
        <dbReference type="PROSITE" id="PS50157"/>
    </source>
</evidence>
<feature type="binding site" evidence="6">
    <location>
        <position position="60"/>
    </location>
    <ligand>
        <name>Zn(2+)</name>
        <dbReference type="ChEBI" id="CHEBI:29105"/>
    </ligand>
</feature>
<dbReference type="SUPFAM" id="SSF57667">
    <property type="entry name" value="beta-beta-alpha zinc fingers"/>
    <property type="match status" value="3"/>
</dbReference>
<gene>
    <name evidence="10" type="primary">LOC112054472</name>
</gene>
<evidence type="ECO:0000256" key="5">
    <source>
        <dbReference type="PROSITE-ProRule" id="PRU00042"/>
    </source>
</evidence>
<dbReference type="SUPFAM" id="SSF57716">
    <property type="entry name" value="Glucocorticoid receptor-like (DNA-binding domain)"/>
    <property type="match status" value="1"/>
</dbReference>
<accession>A0ABM3LSQ3</accession>
<dbReference type="InterPro" id="IPR050329">
    <property type="entry name" value="GLI_C2H2-zinc-finger"/>
</dbReference>
<dbReference type="PROSITE" id="PS00028">
    <property type="entry name" value="ZINC_FINGER_C2H2_1"/>
    <property type="match status" value="5"/>
</dbReference>
<evidence type="ECO:0000256" key="2">
    <source>
        <dbReference type="ARBA" id="ARBA00022737"/>
    </source>
</evidence>
<dbReference type="Pfam" id="PF07776">
    <property type="entry name" value="zf-AD"/>
    <property type="match status" value="1"/>
</dbReference>
<keyword evidence="1 6" id="KW-0479">Metal-binding</keyword>
<protein>
    <submittedName>
        <fullName evidence="10">Zinc finger protein 846 isoform X1</fullName>
    </submittedName>
</protein>
<proteinExistence type="predicted"/>
<evidence type="ECO:0000313" key="10">
    <source>
        <dbReference type="RefSeq" id="XP_052742101.1"/>
    </source>
</evidence>
<feature type="domain" description="C2H2-type" evidence="7">
    <location>
        <begin position="192"/>
        <end position="221"/>
    </location>
</feature>
<evidence type="ECO:0000256" key="4">
    <source>
        <dbReference type="ARBA" id="ARBA00022833"/>
    </source>
</evidence>
<reference evidence="10" key="1">
    <citation type="submission" date="2025-08" db="UniProtKB">
        <authorList>
            <consortium name="RefSeq"/>
        </authorList>
    </citation>
    <scope>IDENTIFICATION</scope>
</reference>
<dbReference type="PROSITE" id="PS50157">
    <property type="entry name" value="ZINC_FINGER_C2H2_2"/>
    <property type="match status" value="4"/>
</dbReference>
<feature type="domain" description="C2H2-type" evidence="7">
    <location>
        <begin position="139"/>
        <end position="166"/>
    </location>
</feature>
<keyword evidence="3 5" id="KW-0863">Zinc-finger</keyword>
<keyword evidence="4 6" id="KW-0862">Zinc</keyword>
<dbReference type="PANTHER" id="PTHR19818">
    <property type="entry name" value="ZINC FINGER PROTEIN ZIC AND GLI"/>
    <property type="match status" value="1"/>
</dbReference>
<keyword evidence="2" id="KW-0677">Repeat</keyword>
<dbReference type="Gene3D" id="3.40.1800.20">
    <property type="match status" value="1"/>
</dbReference>
<dbReference type="RefSeq" id="XP_052742101.1">
    <property type="nucleotide sequence ID" value="XM_052886141.1"/>
</dbReference>
<evidence type="ECO:0000313" key="9">
    <source>
        <dbReference type="Proteomes" id="UP001652582"/>
    </source>
</evidence>
<dbReference type="InterPro" id="IPR013087">
    <property type="entry name" value="Znf_C2H2_type"/>
</dbReference>
<evidence type="ECO:0000256" key="1">
    <source>
        <dbReference type="ARBA" id="ARBA00022723"/>
    </source>
</evidence>
<keyword evidence="9" id="KW-1185">Reference proteome</keyword>
<feature type="domain" description="C2H2-type" evidence="7">
    <location>
        <begin position="276"/>
        <end position="303"/>
    </location>
</feature>
<dbReference type="SMART" id="SM00355">
    <property type="entry name" value="ZnF_C2H2"/>
    <property type="match status" value="6"/>
</dbReference>
<feature type="domain" description="ZAD" evidence="8">
    <location>
        <begin position="10"/>
        <end position="84"/>
    </location>
</feature>
<feature type="binding site" evidence="6">
    <location>
        <position position="15"/>
    </location>
    <ligand>
        <name>Zn(2+)</name>
        <dbReference type="ChEBI" id="CHEBI:29105"/>
    </ligand>
</feature>